<evidence type="ECO:0000313" key="8">
    <source>
        <dbReference type="EMBL" id="QBM87710.1"/>
    </source>
</evidence>
<keyword evidence="3" id="KW-0521">NADP</keyword>
<dbReference type="NCBIfam" id="TIGR00745">
    <property type="entry name" value="apbA_panE"/>
    <property type="match status" value="1"/>
</dbReference>
<dbReference type="InterPro" id="IPR013328">
    <property type="entry name" value="6PGD_dom2"/>
</dbReference>
<dbReference type="InterPro" id="IPR013332">
    <property type="entry name" value="KPR_N"/>
</dbReference>
<dbReference type="GO" id="GO:0008677">
    <property type="term" value="F:2-dehydropantoate 2-reductase activity"/>
    <property type="evidence" value="ECO:0007669"/>
    <property type="project" value="UniProtKB-EC"/>
</dbReference>
<dbReference type="GO" id="GO:0050661">
    <property type="term" value="F:NADP binding"/>
    <property type="evidence" value="ECO:0007669"/>
    <property type="project" value="TreeGrafter"/>
</dbReference>
<dbReference type="EC" id="1.1.1.169" evidence="2"/>
<dbReference type="AlphaFoldDB" id="A0A4P6XKG5"/>
<evidence type="ECO:0000259" key="6">
    <source>
        <dbReference type="Pfam" id="PF02558"/>
    </source>
</evidence>
<evidence type="ECO:0000256" key="3">
    <source>
        <dbReference type="ARBA" id="ARBA00022857"/>
    </source>
</evidence>
<feature type="domain" description="Ketopantoate reductase C-terminal" evidence="7">
    <location>
        <begin position="230"/>
        <end position="362"/>
    </location>
</feature>
<dbReference type="PANTHER" id="PTHR43765:SF2">
    <property type="entry name" value="2-DEHYDROPANTOATE 2-REDUCTASE"/>
    <property type="match status" value="1"/>
</dbReference>
<sequence length="382" mass="41951">MQAKTHLYMNLIFEVKIPDPAPPKTAMSTFILGQGAMGSLVAHELALGGRVAPILLMKSRKALDVYANNGGAITVMRPLRADFITSSVPVEAVHGLAGKLAAEEPIHNLIVATKTYSTVEALETYLPHINRNTNIMFVQNGMGVVSRLRRRYWPNAADLPNLYHAISTHGAFKSSPNVVHHVGLGNLLISRLPQDTANFTGSVHAEAPEVVQNLTHSLHLEALFVPYLQFILKQMEKLVVNACINPLTTVIDCLNGDLLYAKNIVPTMNKVIAECVQCFRKEYDVHSMGPEAGVVLSRDRLLSAVLSICKATAHNSSSMREDVRRLNYTEIDSINGYIVAIGARRGIPTPANRMLLDLVRNKLAIEKTKENKAFHRAISARA</sequence>
<keyword evidence="4" id="KW-0560">Oxidoreductase</keyword>
<protein>
    <recommendedName>
        <fullName evidence="2">2-dehydropantoate 2-reductase</fullName>
        <ecNumber evidence="2">1.1.1.169</ecNumber>
    </recommendedName>
    <alternativeName>
        <fullName evidence="5">Ketopantoate reductase</fullName>
    </alternativeName>
</protein>
<accession>A0A4P6XKG5</accession>
<dbReference type="Pfam" id="PF02558">
    <property type="entry name" value="ApbA"/>
    <property type="match status" value="1"/>
</dbReference>
<dbReference type="Gene3D" id="3.40.50.720">
    <property type="entry name" value="NAD(P)-binding Rossmann-like Domain"/>
    <property type="match status" value="1"/>
</dbReference>
<name>A0A4P6XKG5_9ASCO</name>
<dbReference type="InterPro" id="IPR003710">
    <property type="entry name" value="ApbA"/>
</dbReference>
<reference evidence="9" key="1">
    <citation type="submission" date="2019-03" db="EMBL/GenBank/DDBJ databases">
        <title>Snf2 controls pulcherriminic acid biosynthesis and connects pigmentation and antifungal activity of the yeast Metschnikowia pulcherrima.</title>
        <authorList>
            <person name="Gore-Lloyd D."/>
            <person name="Sumann I."/>
            <person name="Brachmann A.O."/>
            <person name="Schneeberger K."/>
            <person name="Ortiz-Merino R.A."/>
            <person name="Moreno-Beltran M."/>
            <person name="Schlaefli M."/>
            <person name="Kirner P."/>
            <person name="Santos Kron A."/>
            <person name="Wolfe K.H."/>
            <person name="Piel J."/>
            <person name="Ahrens C.H."/>
            <person name="Henk D."/>
            <person name="Freimoser F.M."/>
        </authorList>
    </citation>
    <scope>NUCLEOTIDE SEQUENCE [LARGE SCALE GENOMIC DNA]</scope>
    <source>
        <strain evidence="9">APC 1.2</strain>
    </source>
</reference>
<dbReference type="GO" id="GO:0015940">
    <property type="term" value="P:pantothenate biosynthetic process"/>
    <property type="evidence" value="ECO:0007669"/>
    <property type="project" value="InterPro"/>
</dbReference>
<dbReference type="GO" id="GO:0005739">
    <property type="term" value="C:mitochondrion"/>
    <property type="evidence" value="ECO:0007669"/>
    <property type="project" value="TreeGrafter"/>
</dbReference>
<evidence type="ECO:0000256" key="1">
    <source>
        <dbReference type="ARBA" id="ARBA00007870"/>
    </source>
</evidence>
<evidence type="ECO:0000256" key="4">
    <source>
        <dbReference type="ARBA" id="ARBA00023002"/>
    </source>
</evidence>
<dbReference type="Proteomes" id="UP000292447">
    <property type="component" value="Chromosome II"/>
</dbReference>
<evidence type="ECO:0000259" key="7">
    <source>
        <dbReference type="Pfam" id="PF08546"/>
    </source>
</evidence>
<keyword evidence="9" id="KW-1185">Reference proteome</keyword>
<dbReference type="InterPro" id="IPR036291">
    <property type="entry name" value="NAD(P)-bd_dom_sf"/>
</dbReference>
<dbReference type="EMBL" id="CP034457">
    <property type="protein sequence ID" value="QBM87710.1"/>
    <property type="molecule type" value="Genomic_DNA"/>
</dbReference>
<evidence type="ECO:0000256" key="2">
    <source>
        <dbReference type="ARBA" id="ARBA00013014"/>
    </source>
</evidence>
<organism evidence="8 9">
    <name type="scientific">Metschnikowia aff. pulcherrima</name>
    <dbReference type="NCBI Taxonomy" id="2163413"/>
    <lineage>
        <taxon>Eukaryota</taxon>
        <taxon>Fungi</taxon>
        <taxon>Dikarya</taxon>
        <taxon>Ascomycota</taxon>
        <taxon>Saccharomycotina</taxon>
        <taxon>Pichiomycetes</taxon>
        <taxon>Metschnikowiaceae</taxon>
        <taxon>Metschnikowia</taxon>
    </lineage>
</organism>
<evidence type="ECO:0000313" key="9">
    <source>
        <dbReference type="Proteomes" id="UP000292447"/>
    </source>
</evidence>
<dbReference type="PANTHER" id="PTHR43765">
    <property type="entry name" value="2-DEHYDROPANTOATE 2-REDUCTASE-RELATED"/>
    <property type="match status" value="1"/>
</dbReference>
<dbReference type="SUPFAM" id="SSF48179">
    <property type="entry name" value="6-phosphogluconate dehydrogenase C-terminal domain-like"/>
    <property type="match status" value="1"/>
</dbReference>
<feature type="domain" description="Ketopantoate reductase N-terminal" evidence="6">
    <location>
        <begin position="30"/>
        <end position="193"/>
    </location>
</feature>
<dbReference type="SUPFAM" id="SSF51735">
    <property type="entry name" value="NAD(P)-binding Rossmann-fold domains"/>
    <property type="match status" value="1"/>
</dbReference>
<gene>
    <name evidence="8" type="primary">MPUL0B09190</name>
    <name evidence="8" type="ORF">METSCH_B09190</name>
</gene>
<evidence type="ECO:0000256" key="5">
    <source>
        <dbReference type="ARBA" id="ARBA00032024"/>
    </source>
</evidence>
<dbReference type="InterPro" id="IPR013752">
    <property type="entry name" value="KPA_reductase"/>
</dbReference>
<dbReference type="Pfam" id="PF08546">
    <property type="entry name" value="ApbA_C"/>
    <property type="match status" value="1"/>
</dbReference>
<comment type="similarity">
    <text evidence="1">Belongs to the ketopantoate reductase family.</text>
</comment>
<dbReference type="STRING" id="2163413.A0A4P6XKG5"/>
<dbReference type="InterPro" id="IPR050838">
    <property type="entry name" value="Ketopantoate_reductase"/>
</dbReference>
<dbReference type="Gene3D" id="1.10.1040.10">
    <property type="entry name" value="N-(1-d-carboxylethyl)-l-norvaline Dehydrogenase, domain 2"/>
    <property type="match status" value="1"/>
</dbReference>
<dbReference type="InterPro" id="IPR008927">
    <property type="entry name" value="6-PGluconate_DH-like_C_sf"/>
</dbReference>
<proteinExistence type="inferred from homology"/>